<evidence type="ECO:0000256" key="1">
    <source>
        <dbReference type="ARBA" id="ARBA00004429"/>
    </source>
</evidence>
<evidence type="ECO:0000256" key="3">
    <source>
        <dbReference type="ARBA" id="ARBA00022448"/>
    </source>
</evidence>
<comment type="subcellular location">
    <subcellularLocation>
        <location evidence="1 9">Cell inner membrane</location>
        <topology evidence="1 9">Multi-pass membrane protein</topology>
    </subcellularLocation>
</comment>
<comment type="similarity">
    <text evidence="2 9">Belongs to the ABC-2 integral membrane protein family.</text>
</comment>
<accession>A0A432PNK6</accession>
<dbReference type="RefSeq" id="WP_126920092.1">
    <property type="nucleotide sequence ID" value="NZ_ML133687.1"/>
</dbReference>
<dbReference type="GO" id="GO:0043190">
    <property type="term" value="C:ATP-binding cassette (ABC) transporter complex"/>
    <property type="evidence" value="ECO:0007669"/>
    <property type="project" value="InterPro"/>
</dbReference>
<keyword evidence="8 9" id="KW-0472">Membrane</keyword>
<dbReference type="AlphaFoldDB" id="A0A432PNK6"/>
<dbReference type="InterPro" id="IPR000412">
    <property type="entry name" value="ABC_2_transport"/>
</dbReference>
<dbReference type="GO" id="GO:0015920">
    <property type="term" value="P:lipopolysaccharide transport"/>
    <property type="evidence" value="ECO:0007669"/>
    <property type="project" value="TreeGrafter"/>
</dbReference>
<dbReference type="EMBL" id="RJTH01000002">
    <property type="protein sequence ID" value="RUM26014.1"/>
    <property type="molecule type" value="Genomic_DNA"/>
</dbReference>
<proteinExistence type="inferred from homology"/>
<sequence length="279" mass="31410">MEHTNEHIVKIHPRKGFASVNFAELFEYRYLLYLFVWRDVKTRYKQSYIGIIWILLQPLATMVIYSVFFGYLARFPSEGVPYPVYILAGITCWQFFSRSLTSVSTSLADQQALLSKIYFPRLLAPIAALLSSLSDLAVLFLMLLCVMVIFGVPPSFNMVIAFGYLVLLGLLALAVGLILTGLDALIRDVRHGLALVTQLWYFASPIIYPIELVPEKFKVYYLLNPTTPLVQGFRWALLGGNVAAPPAWAVANSACVIIVLLLIGAMLFQRLERTIVDHI</sequence>
<keyword evidence="5" id="KW-0997">Cell inner membrane</keyword>
<gene>
    <name evidence="11" type="ORF">EFQ99_06885</name>
</gene>
<keyword evidence="3 9" id="KW-0813">Transport</keyword>
<feature type="transmembrane region" description="Helical" evidence="9">
    <location>
        <begin position="48"/>
        <end position="72"/>
    </location>
</feature>
<evidence type="ECO:0000256" key="8">
    <source>
        <dbReference type="ARBA" id="ARBA00023136"/>
    </source>
</evidence>
<evidence type="ECO:0000256" key="2">
    <source>
        <dbReference type="ARBA" id="ARBA00007783"/>
    </source>
</evidence>
<keyword evidence="12" id="KW-1185">Reference proteome</keyword>
<dbReference type="PANTHER" id="PTHR30413">
    <property type="entry name" value="INNER MEMBRANE TRANSPORT PERMEASE"/>
    <property type="match status" value="1"/>
</dbReference>
<feature type="transmembrane region" description="Helical" evidence="9">
    <location>
        <begin position="158"/>
        <end position="180"/>
    </location>
</feature>
<dbReference type="Proteomes" id="UP000278823">
    <property type="component" value="Unassembled WGS sequence"/>
</dbReference>
<dbReference type="Pfam" id="PF01061">
    <property type="entry name" value="ABC2_membrane"/>
    <property type="match status" value="1"/>
</dbReference>
<protein>
    <recommendedName>
        <fullName evidence="9">Transport permease protein</fullName>
    </recommendedName>
</protein>
<keyword evidence="7 9" id="KW-1133">Transmembrane helix</keyword>
<feature type="transmembrane region" description="Helical" evidence="9">
    <location>
        <begin position="84"/>
        <end position="101"/>
    </location>
</feature>
<evidence type="ECO:0000256" key="7">
    <source>
        <dbReference type="ARBA" id="ARBA00022989"/>
    </source>
</evidence>
<evidence type="ECO:0000256" key="4">
    <source>
        <dbReference type="ARBA" id="ARBA00022475"/>
    </source>
</evidence>
<dbReference type="OrthoDB" id="9786910at2"/>
<keyword evidence="4 9" id="KW-1003">Cell membrane</keyword>
<reference evidence="12" key="1">
    <citation type="submission" date="2018-11" db="EMBL/GenBank/DDBJ databases">
        <title>Rhizobium chutanense sp. nov., isolated from root nodules of Phaseolus vulgaris in China.</title>
        <authorList>
            <person name="Huo Y."/>
        </authorList>
    </citation>
    <scope>NUCLEOTIDE SEQUENCE [LARGE SCALE GENOMIC DNA]</scope>
    <source>
        <strain evidence="12">CCBAU 65647</strain>
    </source>
</reference>
<dbReference type="PIRSF" id="PIRSF006648">
    <property type="entry name" value="DrrB"/>
    <property type="match status" value="1"/>
</dbReference>
<name>A0A432PNK6_9HYPH</name>
<feature type="domain" description="ABC transmembrane type-2" evidence="10">
    <location>
        <begin position="49"/>
        <end position="271"/>
    </location>
</feature>
<evidence type="ECO:0000313" key="12">
    <source>
        <dbReference type="Proteomes" id="UP000278823"/>
    </source>
</evidence>
<comment type="caution">
    <text evidence="11">The sequence shown here is derived from an EMBL/GenBank/DDBJ whole genome shotgun (WGS) entry which is preliminary data.</text>
</comment>
<dbReference type="GO" id="GO:0140359">
    <property type="term" value="F:ABC-type transporter activity"/>
    <property type="evidence" value="ECO:0007669"/>
    <property type="project" value="InterPro"/>
</dbReference>
<feature type="transmembrane region" description="Helical" evidence="9">
    <location>
        <begin position="122"/>
        <end position="152"/>
    </location>
</feature>
<evidence type="ECO:0000256" key="6">
    <source>
        <dbReference type="ARBA" id="ARBA00022692"/>
    </source>
</evidence>
<dbReference type="InterPro" id="IPR013525">
    <property type="entry name" value="ABC2_TM"/>
</dbReference>
<keyword evidence="6 9" id="KW-0812">Transmembrane</keyword>
<dbReference type="PRINTS" id="PR00164">
    <property type="entry name" value="ABC2TRNSPORT"/>
</dbReference>
<evidence type="ECO:0000259" key="10">
    <source>
        <dbReference type="PROSITE" id="PS51012"/>
    </source>
</evidence>
<feature type="transmembrane region" description="Helical" evidence="9">
    <location>
        <begin position="192"/>
        <end position="210"/>
    </location>
</feature>
<dbReference type="PROSITE" id="PS51012">
    <property type="entry name" value="ABC_TM2"/>
    <property type="match status" value="1"/>
</dbReference>
<dbReference type="PANTHER" id="PTHR30413:SF8">
    <property type="entry name" value="TRANSPORT PERMEASE PROTEIN"/>
    <property type="match status" value="1"/>
</dbReference>
<dbReference type="InterPro" id="IPR047817">
    <property type="entry name" value="ABC2_TM_bact-type"/>
</dbReference>
<feature type="transmembrane region" description="Helical" evidence="9">
    <location>
        <begin position="247"/>
        <end position="268"/>
    </location>
</feature>
<evidence type="ECO:0000256" key="9">
    <source>
        <dbReference type="RuleBase" id="RU361157"/>
    </source>
</evidence>
<evidence type="ECO:0000313" key="11">
    <source>
        <dbReference type="EMBL" id="RUM26014.1"/>
    </source>
</evidence>
<evidence type="ECO:0000256" key="5">
    <source>
        <dbReference type="ARBA" id="ARBA00022519"/>
    </source>
</evidence>
<organism evidence="11 12">
    <name type="scientific">Rhizobium vallis</name>
    <dbReference type="NCBI Taxonomy" id="634290"/>
    <lineage>
        <taxon>Bacteria</taxon>
        <taxon>Pseudomonadati</taxon>
        <taxon>Pseudomonadota</taxon>
        <taxon>Alphaproteobacteria</taxon>
        <taxon>Hyphomicrobiales</taxon>
        <taxon>Rhizobiaceae</taxon>
        <taxon>Rhizobium/Agrobacterium group</taxon>
        <taxon>Rhizobium</taxon>
    </lineage>
</organism>